<proteinExistence type="predicted"/>
<organism evidence="2 3">
    <name type="scientific">Paramecium tetraurelia</name>
    <dbReference type="NCBI Taxonomy" id="5888"/>
    <lineage>
        <taxon>Eukaryota</taxon>
        <taxon>Sar</taxon>
        <taxon>Alveolata</taxon>
        <taxon>Ciliophora</taxon>
        <taxon>Intramacronucleata</taxon>
        <taxon>Oligohymenophorea</taxon>
        <taxon>Peniculida</taxon>
        <taxon>Parameciidae</taxon>
        <taxon>Paramecium</taxon>
    </lineage>
</organism>
<dbReference type="InterPro" id="IPR019734">
    <property type="entry name" value="TPR_rpt"/>
</dbReference>
<dbReference type="GeneID" id="5029262"/>
<dbReference type="SMART" id="SM00028">
    <property type="entry name" value="TPR"/>
    <property type="match status" value="1"/>
</dbReference>
<dbReference type="PROSITE" id="PS50293">
    <property type="entry name" value="TPR_REGION"/>
    <property type="match status" value="1"/>
</dbReference>
<dbReference type="HOGENOM" id="CLU_1285477_0_0_1"/>
<dbReference type="InParanoid" id="A0CZ63"/>
<evidence type="ECO:0000313" key="3">
    <source>
        <dbReference type="Proteomes" id="UP000000600"/>
    </source>
</evidence>
<dbReference type="EMBL" id="CT868227">
    <property type="protein sequence ID" value="CAK76080.1"/>
    <property type="molecule type" value="Genomic_DNA"/>
</dbReference>
<gene>
    <name evidence="2" type="ORF">GSPATT00039121001</name>
</gene>
<reference evidence="2 3" key="1">
    <citation type="journal article" date="2006" name="Nature">
        <title>Global trends of whole-genome duplications revealed by the ciliate Paramecium tetraurelia.</title>
        <authorList>
            <consortium name="Genoscope"/>
            <person name="Aury J.-M."/>
            <person name="Jaillon O."/>
            <person name="Duret L."/>
            <person name="Noel B."/>
            <person name="Jubin C."/>
            <person name="Porcel B.M."/>
            <person name="Segurens B."/>
            <person name="Daubin V."/>
            <person name="Anthouard V."/>
            <person name="Aiach N."/>
            <person name="Arnaiz O."/>
            <person name="Billaut A."/>
            <person name="Beisson J."/>
            <person name="Blanc I."/>
            <person name="Bouhouche K."/>
            <person name="Camara F."/>
            <person name="Duharcourt S."/>
            <person name="Guigo R."/>
            <person name="Gogendeau D."/>
            <person name="Katinka M."/>
            <person name="Keller A.-M."/>
            <person name="Kissmehl R."/>
            <person name="Klotz C."/>
            <person name="Koll F."/>
            <person name="Le Moue A."/>
            <person name="Lepere C."/>
            <person name="Malinsky S."/>
            <person name="Nowacki M."/>
            <person name="Nowak J.K."/>
            <person name="Plattner H."/>
            <person name="Poulain J."/>
            <person name="Ruiz F."/>
            <person name="Serrano V."/>
            <person name="Zagulski M."/>
            <person name="Dessen P."/>
            <person name="Betermier M."/>
            <person name="Weissenbach J."/>
            <person name="Scarpelli C."/>
            <person name="Schachter V."/>
            <person name="Sperling L."/>
            <person name="Meyer E."/>
            <person name="Cohen J."/>
            <person name="Wincker P."/>
        </authorList>
    </citation>
    <scope>NUCLEOTIDE SEQUENCE [LARGE SCALE GENOMIC DNA]</scope>
    <source>
        <strain evidence="2 3">Stock d4-2</strain>
    </source>
</reference>
<dbReference type="KEGG" id="ptm:GSPATT00039121001"/>
<dbReference type="SUPFAM" id="SSF48452">
    <property type="entry name" value="TPR-like"/>
    <property type="match status" value="1"/>
</dbReference>
<keyword evidence="1" id="KW-0802">TPR repeat</keyword>
<dbReference type="RefSeq" id="XP_001443477.1">
    <property type="nucleotide sequence ID" value="XM_001443440.2"/>
</dbReference>
<feature type="repeat" description="TPR" evidence="1">
    <location>
        <begin position="170"/>
        <end position="203"/>
    </location>
</feature>
<dbReference type="OMA" id="TESRLNC"/>
<dbReference type="Gene3D" id="1.25.40.10">
    <property type="entry name" value="Tetratricopeptide repeat domain"/>
    <property type="match status" value="1"/>
</dbReference>
<evidence type="ECO:0000313" key="2">
    <source>
        <dbReference type="EMBL" id="CAK76080.1"/>
    </source>
</evidence>
<dbReference type="InterPro" id="IPR011990">
    <property type="entry name" value="TPR-like_helical_dom_sf"/>
</dbReference>
<dbReference type="PROSITE" id="PS50005">
    <property type="entry name" value="TPR"/>
    <property type="match status" value="1"/>
</dbReference>
<protein>
    <submittedName>
        <fullName evidence="2">Uncharacterized protein</fullName>
    </submittedName>
</protein>
<keyword evidence="3" id="KW-1185">Reference proteome</keyword>
<dbReference type="Proteomes" id="UP000000600">
    <property type="component" value="Unassembled WGS sequence"/>
</dbReference>
<feature type="non-terminal residue" evidence="2">
    <location>
        <position position="254"/>
    </location>
</feature>
<dbReference type="Pfam" id="PF00515">
    <property type="entry name" value="TPR_1"/>
    <property type="match status" value="1"/>
</dbReference>
<dbReference type="OrthoDB" id="433738at2759"/>
<sequence length="254" mass="30264">MIQSQSLNLRCEKDDHKDYIDMFCFNQFCTESRLNCFKCIQKGIHQAHLNDVQKFNYLLKFIENKNKECDDLIDDLNQFVESVNQSFSQFKTGIKNKYSLSNDRLLNLNQQQINDVLNSIIKQTDDKQLITTLISEQTKKLNHSFNYLYEQLQLSSINYYQILENNRKLSKELYERGHKLYKVDKYKEAIEIFDKSIQLDPNNHLSLQFKGKIINYQQANAQNNQINMSMQSLVWIKHQLLILNMLIPYVLREN</sequence>
<dbReference type="AlphaFoldDB" id="A0CZ63"/>
<evidence type="ECO:0000256" key="1">
    <source>
        <dbReference type="PROSITE-ProRule" id="PRU00339"/>
    </source>
</evidence>
<accession>A0CZ63</accession>
<name>A0CZ63_PARTE</name>